<sequence>MWEEQRCISSIGELAKGRWVEFPELLVETGRTVHVGLTTLNPWGLWSCCM</sequence>
<organism evidence="1">
    <name type="scientific">Anguilla anguilla</name>
    <name type="common">European freshwater eel</name>
    <name type="synonym">Muraena anguilla</name>
    <dbReference type="NCBI Taxonomy" id="7936"/>
    <lineage>
        <taxon>Eukaryota</taxon>
        <taxon>Metazoa</taxon>
        <taxon>Chordata</taxon>
        <taxon>Craniata</taxon>
        <taxon>Vertebrata</taxon>
        <taxon>Euteleostomi</taxon>
        <taxon>Actinopterygii</taxon>
        <taxon>Neopterygii</taxon>
        <taxon>Teleostei</taxon>
        <taxon>Anguilliformes</taxon>
        <taxon>Anguillidae</taxon>
        <taxon>Anguilla</taxon>
    </lineage>
</organism>
<reference evidence="1" key="1">
    <citation type="submission" date="2014-11" db="EMBL/GenBank/DDBJ databases">
        <authorList>
            <person name="Amaro Gonzalez C."/>
        </authorList>
    </citation>
    <scope>NUCLEOTIDE SEQUENCE</scope>
</reference>
<name>A0A0E9VCK7_ANGAN</name>
<accession>A0A0E9VCK7</accession>
<dbReference type="AlphaFoldDB" id="A0A0E9VCK7"/>
<proteinExistence type="predicted"/>
<protein>
    <submittedName>
        <fullName evidence="1">Uncharacterized protein</fullName>
    </submittedName>
</protein>
<evidence type="ECO:0000313" key="1">
    <source>
        <dbReference type="EMBL" id="JAH75220.1"/>
    </source>
</evidence>
<dbReference type="EMBL" id="GBXM01033357">
    <property type="protein sequence ID" value="JAH75220.1"/>
    <property type="molecule type" value="Transcribed_RNA"/>
</dbReference>
<reference evidence="1" key="2">
    <citation type="journal article" date="2015" name="Fish Shellfish Immunol.">
        <title>Early steps in the European eel (Anguilla anguilla)-Vibrio vulnificus interaction in the gills: Role of the RtxA13 toxin.</title>
        <authorList>
            <person name="Callol A."/>
            <person name="Pajuelo D."/>
            <person name="Ebbesson L."/>
            <person name="Teles M."/>
            <person name="MacKenzie S."/>
            <person name="Amaro C."/>
        </authorList>
    </citation>
    <scope>NUCLEOTIDE SEQUENCE</scope>
</reference>